<evidence type="ECO:0000313" key="3">
    <source>
        <dbReference type="Proteomes" id="UP000051682"/>
    </source>
</evidence>
<dbReference type="CDD" id="cd04301">
    <property type="entry name" value="NAT_SF"/>
    <property type="match status" value="1"/>
</dbReference>
<organism evidence="2 3">
    <name type="scientific">Chryseobacterium aquaticum</name>
    <dbReference type="NCBI Taxonomy" id="452084"/>
    <lineage>
        <taxon>Bacteria</taxon>
        <taxon>Pseudomonadati</taxon>
        <taxon>Bacteroidota</taxon>
        <taxon>Flavobacteriia</taxon>
        <taxon>Flavobacteriales</taxon>
        <taxon>Weeksellaceae</taxon>
        <taxon>Chryseobacterium group</taxon>
        <taxon>Chryseobacterium</taxon>
    </lineage>
</organism>
<dbReference type="InterPro" id="IPR016181">
    <property type="entry name" value="Acyl_CoA_acyltransferase"/>
</dbReference>
<keyword evidence="3" id="KW-1185">Reference proteome</keyword>
<dbReference type="SUPFAM" id="SSF55729">
    <property type="entry name" value="Acyl-CoA N-acyltransferases (Nat)"/>
    <property type="match status" value="1"/>
</dbReference>
<keyword evidence="2" id="KW-0808">Transferase</keyword>
<dbReference type="RefSeq" id="WP_056016557.1">
    <property type="nucleotide sequence ID" value="NZ_LLYZ01000020.1"/>
</dbReference>
<dbReference type="EMBL" id="LLYZ01000020">
    <property type="protein sequence ID" value="KQK24429.1"/>
    <property type="molecule type" value="Genomic_DNA"/>
</dbReference>
<dbReference type="Proteomes" id="UP000051682">
    <property type="component" value="Unassembled WGS sequence"/>
</dbReference>
<dbReference type="STRING" id="452084.AR438_14600"/>
<evidence type="ECO:0000313" key="2">
    <source>
        <dbReference type="EMBL" id="KQK24429.1"/>
    </source>
</evidence>
<dbReference type="Pfam" id="PF00583">
    <property type="entry name" value="Acetyltransf_1"/>
    <property type="match status" value="1"/>
</dbReference>
<dbReference type="GO" id="GO:0016747">
    <property type="term" value="F:acyltransferase activity, transferring groups other than amino-acyl groups"/>
    <property type="evidence" value="ECO:0007669"/>
    <property type="project" value="InterPro"/>
</dbReference>
<dbReference type="PROSITE" id="PS51186">
    <property type="entry name" value="GNAT"/>
    <property type="match status" value="1"/>
</dbReference>
<dbReference type="OrthoDB" id="66776at2"/>
<proteinExistence type="predicted"/>
<dbReference type="AlphaFoldDB" id="A0A0Q3HP65"/>
<comment type="caution">
    <text evidence="2">The sequence shown here is derived from an EMBL/GenBank/DDBJ whole genome shotgun (WGS) entry which is preliminary data.</text>
</comment>
<evidence type="ECO:0000259" key="1">
    <source>
        <dbReference type="PROSITE" id="PS51186"/>
    </source>
</evidence>
<accession>A0A0Q3HP65</accession>
<dbReference type="InterPro" id="IPR000182">
    <property type="entry name" value="GNAT_dom"/>
</dbReference>
<name>A0A0Q3HP65_9FLAO</name>
<dbReference type="Gene3D" id="3.40.630.30">
    <property type="match status" value="1"/>
</dbReference>
<gene>
    <name evidence="2" type="ORF">AR438_14600</name>
</gene>
<feature type="domain" description="N-acetyltransferase" evidence="1">
    <location>
        <begin position="2"/>
        <end position="160"/>
    </location>
</feature>
<protein>
    <submittedName>
        <fullName evidence="2">GNAT family acetyltransferase</fullName>
    </submittedName>
</protein>
<sequence length="160" mass="18531">MTELKFYQSEDLSELAYILDDIQSQYTATAKQSLEKIEERNQRGDFFAYPVTIFYQEKIAGFFVLDFGEDKFDLTENADSVLLRSLSINPDFQGKGIGKSAMTEADHFIREHFKDCNEIVLAVNEKNTHAFQLYIKTGYEFEGKTREGRSGTQFLMFKKL</sequence>
<reference evidence="2 3" key="1">
    <citation type="submission" date="2015-10" db="EMBL/GenBank/DDBJ databases">
        <title>Chryseobacterium aquaticum genome.</title>
        <authorList>
            <person name="Newman J.D."/>
            <person name="Ferguson M.B."/>
            <person name="Miller J.R."/>
        </authorList>
    </citation>
    <scope>NUCLEOTIDE SEQUENCE [LARGE SCALE GENOMIC DNA]</scope>
    <source>
        <strain evidence="2 3">KCTC 12483</strain>
    </source>
</reference>